<dbReference type="Proteomes" id="UP001185984">
    <property type="component" value="Unassembled WGS sequence"/>
</dbReference>
<evidence type="ECO:0000313" key="2">
    <source>
        <dbReference type="EMBL" id="MDV5824486.1"/>
    </source>
</evidence>
<organism evidence="2 3">
    <name type="scientific">Sphingobium naphthae</name>
    <dbReference type="NCBI Taxonomy" id="1886786"/>
    <lineage>
        <taxon>Bacteria</taxon>
        <taxon>Pseudomonadati</taxon>
        <taxon>Pseudomonadota</taxon>
        <taxon>Alphaproteobacteria</taxon>
        <taxon>Sphingomonadales</taxon>
        <taxon>Sphingomonadaceae</taxon>
        <taxon>Sphingobium</taxon>
    </lineage>
</organism>
<evidence type="ECO:0000256" key="1">
    <source>
        <dbReference type="SAM" id="MobiDB-lite"/>
    </source>
</evidence>
<sequence length="344" mass="37147">MKRGLWIIPIGVCLLMQPHDARAQATLDDPMLAASDQSDQGTAAPTGGEGPAQDPLAATAEQVGIDPVGRDRLFPLGGRCAIARGYRIPEPWGLGALVIWNDVRFRSRDLSVAVRKGRDPDADAALVPLPAVTTDRLESDTRMTGLKGDLWLFPGVNIFASVGKVKGTNSIDVDVDLDELVPFPICRPAKPCGTIRLPIETKVDNSTVTLGTILVYGTERWFVLGTIAKTISVSSKQRSDVRSTNLALRGGPRFQLDDDMYFAPYVGANYFDLKTRVRGVVASGPVFEDGEAIHLRYEIDMAASHPWAGAAGFNLEVNRHLTVQGEIQLGAESTRILASAGIRF</sequence>
<protein>
    <submittedName>
        <fullName evidence="2">Porin family protein</fullName>
    </submittedName>
</protein>
<evidence type="ECO:0000313" key="3">
    <source>
        <dbReference type="Proteomes" id="UP001185984"/>
    </source>
</evidence>
<keyword evidence="3" id="KW-1185">Reference proteome</keyword>
<reference evidence="3" key="1">
    <citation type="journal article" date="2022" name="J Environ Chem Eng">
        <title>Biodegradation of petroleum oil using a constructed nonpathogenic and heavy metal-tolerant bacterial consortium isolated from marine sponges.</title>
        <authorList>
            <person name="Dechsakulwatana C."/>
            <person name="Rungsihiranrut A."/>
            <person name="Muangchinda C."/>
            <person name="Ningthoujam R."/>
            <person name="Klankeo P."/>
            <person name="Pinyakong O."/>
        </authorList>
    </citation>
    <scope>NUCLEOTIDE SEQUENCE [LARGE SCALE GENOMIC DNA]</scope>
    <source>
        <strain evidence="3">MO2-4</strain>
    </source>
</reference>
<gene>
    <name evidence="2" type="ORF">O0R41_12845</name>
</gene>
<proteinExistence type="predicted"/>
<name>A0ABU3ZY86_9SPHN</name>
<feature type="region of interest" description="Disordered" evidence="1">
    <location>
        <begin position="34"/>
        <end position="55"/>
    </location>
</feature>
<dbReference type="EMBL" id="JAPTHD010000004">
    <property type="protein sequence ID" value="MDV5824486.1"/>
    <property type="molecule type" value="Genomic_DNA"/>
</dbReference>
<accession>A0ABU3ZY86</accession>
<comment type="caution">
    <text evidence="2">The sequence shown here is derived from an EMBL/GenBank/DDBJ whole genome shotgun (WGS) entry which is preliminary data.</text>
</comment>
<dbReference type="RefSeq" id="WP_317517206.1">
    <property type="nucleotide sequence ID" value="NZ_JAPTHD010000004.1"/>
</dbReference>